<sequence length="454" mass="50017">MAANQKVTVLEHCSVAPPPGTVVERSLPLTFFDIIWLSFSHIQRLIFYEFPCSKTHFMETLIPNLKDSLSLALKHFFPLAGNLVFSSSSSKPQIRYEEGDSVSLTFSESESFYDIMDLVGNHPRKAIDFHPFVPQFPLVAKSSDSIRVPVLSLQVTLFPNKGLCFGLTNHHAVGDANSIFNFMKAWALITRCGGDGPYLVGGSQPIFDRTLIKDPKGLDNIFLSRQGTTTLEQQLPTNSDKFRATFIMSRTNIQGLKSLVMAKRPGLVHVSTFTVICAYIWTCMVKSKAAIGEEGDEDEPYHFVCAGDTRARLNPPIPATYFGNCVVAACIATVNCKKLVGDEGFIFAAEAIGEDIRERLYNEEGVLKDAENWLSGGKEINWERTVGVAGSPKFNYYDIDFGWGKPKKFEFVSIDITGAMSLNGCRDLDGGIEVGLSLPKAQMDAFATIFAGGL</sequence>
<accession>A0ABC8QQS8</accession>
<reference evidence="3 4" key="1">
    <citation type="submission" date="2024-02" db="EMBL/GenBank/DDBJ databases">
        <authorList>
            <person name="Vignale AGUSTIN F."/>
            <person name="Sosa J E."/>
            <person name="Modenutti C."/>
        </authorList>
    </citation>
    <scope>NUCLEOTIDE SEQUENCE [LARGE SCALE GENOMIC DNA]</scope>
</reference>
<evidence type="ECO:0000256" key="1">
    <source>
        <dbReference type="ARBA" id="ARBA00022679"/>
    </source>
</evidence>
<proteinExistence type="predicted"/>
<dbReference type="AlphaFoldDB" id="A0ABC8QQS8"/>
<dbReference type="EMBL" id="CAUOFW020000687">
    <property type="protein sequence ID" value="CAK9135031.1"/>
    <property type="molecule type" value="Genomic_DNA"/>
</dbReference>
<dbReference type="Gene3D" id="3.30.559.10">
    <property type="entry name" value="Chloramphenicol acetyltransferase-like domain"/>
    <property type="match status" value="2"/>
</dbReference>
<comment type="caution">
    <text evidence="3">The sequence shown here is derived from an EMBL/GenBank/DDBJ whole genome shotgun (WGS) entry which is preliminary data.</text>
</comment>
<dbReference type="Pfam" id="PF02458">
    <property type="entry name" value="Transferase"/>
    <property type="match status" value="1"/>
</dbReference>
<organism evidence="3 4">
    <name type="scientific">Ilex paraguariensis</name>
    <name type="common">yerba mate</name>
    <dbReference type="NCBI Taxonomy" id="185542"/>
    <lineage>
        <taxon>Eukaryota</taxon>
        <taxon>Viridiplantae</taxon>
        <taxon>Streptophyta</taxon>
        <taxon>Embryophyta</taxon>
        <taxon>Tracheophyta</taxon>
        <taxon>Spermatophyta</taxon>
        <taxon>Magnoliopsida</taxon>
        <taxon>eudicotyledons</taxon>
        <taxon>Gunneridae</taxon>
        <taxon>Pentapetalae</taxon>
        <taxon>asterids</taxon>
        <taxon>campanulids</taxon>
        <taxon>Aquifoliales</taxon>
        <taxon>Aquifoliaceae</taxon>
        <taxon>Ilex</taxon>
    </lineage>
</organism>
<evidence type="ECO:0000256" key="2">
    <source>
        <dbReference type="ARBA" id="ARBA00023315"/>
    </source>
</evidence>
<dbReference type="PANTHER" id="PTHR31625">
    <property type="match status" value="1"/>
</dbReference>
<keyword evidence="2" id="KW-0012">Acyltransferase</keyword>
<keyword evidence="1" id="KW-0808">Transferase</keyword>
<dbReference type="Proteomes" id="UP001642360">
    <property type="component" value="Unassembled WGS sequence"/>
</dbReference>
<evidence type="ECO:0000313" key="4">
    <source>
        <dbReference type="Proteomes" id="UP001642360"/>
    </source>
</evidence>
<dbReference type="GO" id="GO:0016747">
    <property type="term" value="F:acyltransferase activity, transferring groups other than amino-acyl groups"/>
    <property type="evidence" value="ECO:0007669"/>
    <property type="project" value="UniProtKB-ARBA"/>
</dbReference>
<dbReference type="InterPro" id="IPR023213">
    <property type="entry name" value="CAT-like_dom_sf"/>
</dbReference>
<protein>
    <submittedName>
        <fullName evidence="3">Uncharacterized protein</fullName>
    </submittedName>
</protein>
<dbReference type="InterPro" id="IPR051504">
    <property type="entry name" value="Plant_metabolite_acyltrans"/>
</dbReference>
<name>A0ABC8QQS8_9AQUA</name>
<evidence type="ECO:0000313" key="3">
    <source>
        <dbReference type="EMBL" id="CAK9135031.1"/>
    </source>
</evidence>
<gene>
    <name evidence="3" type="ORF">ILEXP_LOCUS1954</name>
</gene>
<keyword evidence="4" id="KW-1185">Reference proteome</keyword>